<name>A0A0V1LC53_9BILA</name>
<evidence type="ECO:0000313" key="4">
    <source>
        <dbReference type="Proteomes" id="UP000054721"/>
    </source>
</evidence>
<dbReference type="AlphaFoldDB" id="A0A0V1LC53"/>
<evidence type="ECO:0000259" key="2">
    <source>
        <dbReference type="Pfam" id="PF13843"/>
    </source>
</evidence>
<evidence type="ECO:0000313" key="3">
    <source>
        <dbReference type="EMBL" id="KRZ56622.1"/>
    </source>
</evidence>
<sequence length="831" mass="94881">MSLTGSDDGSFLDILNDSLEESDIGSASDSDYVEKSDHDSSSEFSGTLSSDSETEEVIHERSDSWIGRDRVCSWNKQELSKNVRTRPHNIYSGRQGPRSAARHAKTPCEIWSLFMTKDIIDVIVLNTNIYIGKIRTKYVRERSAKDTDENEIKALLGLLLLAGVFQSNRFNLCDLYNTDGTGVEIFPSTMSLQRLRFLLRCLRFVHPTRSERKRQDKLAAIRMVFDTFVRNCTENYMHSAHVTIDEVLVPFKGRCPFRMYIPSKTAKYGIKIFELSDSETYYVSKMEVYVGKQNEGPHQMDTSPAAVVKRLCSAIVGTGRNITMDNWFMSYSLVEDLLKEKLTAVGTMRKNKRQIPAAFIETKHRELNSSLFGYQKNMTLVSYVPKKNKNVILLSSMHHDGSIVSIGQRKKPEIVVFYNKTKSRVDHADQLAQCHNTARKSQRWPLAIFFHLLNVSVINACVIHQHNSGESGKRKNFIKNIAFELLQPYLRSRLDCKSLTKKLRLQIDTYLPDPGPSTTQDTGIEIKKKRCKFCPRKEDRKTKTIVLQKPQRRLSLMINHGIYDSETVDLTRPLTVGSRTPVNPDTIICDFETALIPAILGYFPNTRVQGCYFHFYQVVYRKVGELGLKTRCITEEETKRKIRMLLATAFLPAGVMADDRLPFWNVHNVHIRTNDHLESWYNWLYKKADKSHVGDPAAGCLRRINRTYAEKQRRVMIYTGEYTSSKRTLEQYLEVLAYLTPSKESTGTIKRNKPELPQDLLALGLRTVHSSKFVFAEPCTAVSYIPEKHRIVPVLSTVHKDASLMECQKNVSALPVPGRTRKGVGHATNSS</sequence>
<protein>
    <submittedName>
        <fullName evidence="3">PiggyBac transposable element-derived protein 4</fullName>
    </submittedName>
</protein>
<dbReference type="PANTHER" id="PTHR46599">
    <property type="entry name" value="PIGGYBAC TRANSPOSABLE ELEMENT-DERIVED PROTEIN 4"/>
    <property type="match status" value="1"/>
</dbReference>
<feature type="domain" description="PiggyBac transposable element-derived protein" evidence="2">
    <location>
        <begin position="106"/>
        <end position="460"/>
    </location>
</feature>
<dbReference type="EMBL" id="JYDW01000090">
    <property type="protein sequence ID" value="KRZ56622.1"/>
    <property type="molecule type" value="Genomic_DNA"/>
</dbReference>
<dbReference type="OrthoDB" id="5919877at2759"/>
<dbReference type="PANTHER" id="PTHR46599:SF6">
    <property type="entry name" value="DUAL SPECIFICITY PHOSPHATASE 26"/>
    <property type="match status" value="1"/>
</dbReference>
<feature type="compositionally biased region" description="Polar residues" evidence="1">
    <location>
        <begin position="42"/>
        <end position="51"/>
    </location>
</feature>
<proteinExistence type="predicted"/>
<feature type="region of interest" description="Disordered" evidence="1">
    <location>
        <begin position="22"/>
        <end position="61"/>
    </location>
</feature>
<dbReference type="InterPro" id="IPR029526">
    <property type="entry name" value="PGBD"/>
</dbReference>
<dbReference type="STRING" id="6335.A0A0V1LC53"/>
<reference evidence="3 4" key="1">
    <citation type="submission" date="2015-05" db="EMBL/GenBank/DDBJ databases">
        <title>Evolution of Trichinella species and genotypes.</title>
        <authorList>
            <person name="Korhonen P.K."/>
            <person name="Edoardo P."/>
            <person name="Giuseppe L.R."/>
            <person name="Gasser R.B."/>
        </authorList>
    </citation>
    <scope>NUCLEOTIDE SEQUENCE [LARGE SCALE GENOMIC DNA]</scope>
    <source>
        <strain evidence="3">ISS10</strain>
    </source>
</reference>
<accession>A0A0V1LC53</accession>
<gene>
    <name evidence="3" type="primary">PGBD4</name>
    <name evidence="3" type="ORF">T02_8327</name>
</gene>
<dbReference type="Pfam" id="PF13843">
    <property type="entry name" value="DDE_Tnp_1_7"/>
    <property type="match status" value="1"/>
</dbReference>
<evidence type="ECO:0000256" key="1">
    <source>
        <dbReference type="SAM" id="MobiDB-lite"/>
    </source>
</evidence>
<feature type="compositionally biased region" description="Basic and acidic residues" evidence="1">
    <location>
        <begin position="32"/>
        <end position="41"/>
    </location>
</feature>
<dbReference type="Proteomes" id="UP000054721">
    <property type="component" value="Unassembled WGS sequence"/>
</dbReference>
<comment type="caution">
    <text evidence="3">The sequence shown here is derived from an EMBL/GenBank/DDBJ whole genome shotgun (WGS) entry which is preliminary data.</text>
</comment>
<keyword evidence="4" id="KW-1185">Reference proteome</keyword>
<organism evidence="3 4">
    <name type="scientific">Trichinella nativa</name>
    <dbReference type="NCBI Taxonomy" id="6335"/>
    <lineage>
        <taxon>Eukaryota</taxon>
        <taxon>Metazoa</taxon>
        <taxon>Ecdysozoa</taxon>
        <taxon>Nematoda</taxon>
        <taxon>Enoplea</taxon>
        <taxon>Dorylaimia</taxon>
        <taxon>Trichinellida</taxon>
        <taxon>Trichinellidae</taxon>
        <taxon>Trichinella</taxon>
    </lineage>
</organism>